<keyword evidence="3" id="KW-1185">Reference proteome</keyword>
<dbReference type="AlphaFoldDB" id="A0A5C6A7X1"/>
<organism evidence="2 3">
    <name type="scientific">Botrimarina colliarenosi</name>
    <dbReference type="NCBI Taxonomy" id="2528001"/>
    <lineage>
        <taxon>Bacteria</taxon>
        <taxon>Pseudomonadati</taxon>
        <taxon>Planctomycetota</taxon>
        <taxon>Planctomycetia</taxon>
        <taxon>Pirellulales</taxon>
        <taxon>Lacipirellulaceae</taxon>
        <taxon>Botrimarina</taxon>
    </lineage>
</organism>
<keyword evidence="1" id="KW-0472">Membrane</keyword>
<dbReference type="EMBL" id="SJPR01000004">
    <property type="protein sequence ID" value="TWT96112.1"/>
    <property type="molecule type" value="Genomic_DNA"/>
</dbReference>
<accession>A0A5C6A7X1</accession>
<feature type="transmembrane region" description="Helical" evidence="1">
    <location>
        <begin position="117"/>
        <end position="138"/>
    </location>
</feature>
<dbReference type="OrthoDB" id="285341at2"/>
<feature type="transmembrane region" description="Helical" evidence="1">
    <location>
        <begin position="20"/>
        <end position="39"/>
    </location>
</feature>
<reference evidence="2 3" key="1">
    <citation type="submission" date="2019-02" db="EMBL/GenBank/DDBJ databases">
        <title>Deep-cultivation of Planctomycetes and their phenomic and genomic characterization uncovers novel biology.</title>
        <authorList>
            <person name="Wiegand S."/>
            <person name="Jogler M."/>
            <person name="Boedeker C."/>
            <person name="Pinto D."/>
            <person name="Vollmers J."/>
            <person name="Rivas-Marin E."/>
            <person name="Kohn T."/>
            <person name="Peeters S.H."/>
            <person name="Heuer A."/>
            <person name="Rast P."/>
            <person name="Oberbeckmann S."/>
            <person name="Bunk B."/>
            <person name="Jeske O."/>
            <person name="Meyerdierks A."/>
            <person name="Storesund J.E."/>
            <person name="Kallscheuer N."/>
            <person name="Luecker S."/>
            <person name="Lage O.M."/>
            <person name="Pohl T."/>
            <person name="Merkel B.J."/>
            <person name="Hornburger P."/>
            <person name="Mueller R.-W."/>
            <person name="Bruemmer F."/>
            <person name="Labrenz M."/>
            <person name="Spormann A.M."/>
            <person name="Op Den Camp H."/>
            <person name="Overmann J."/>
            <person name="Amann R."/>
            <person name="Jetten M.S.M."/>
            <person name="Mascher T."/>
            <person name="Medema M.H."/>
            <person name="Devos D.P."/>
            <person name="Kaster A.-K."/>
            <person name="Ovreas L."/>
            <person name="Rohde M."/>
            <person name="Galperin M.Y."/>
            <person name="Jogler C."/>
        </authorList>
    </citation>
    <scope>NUCLEOTIDE SEQUENCE [LARGE SCALE GENOMIC DNA]</scope>
    <source>
        <strain evidence="2 3">Pla108</strain>
    </source>
</reference>
<comment type="caution">
    <text evidence="2">The sequence shown here is derived from an EMBL/GenBank/DDBJ whole genome shotgun (WGS) entry which is preliminary data.</text>
</comment>
<name>A0A5C6A7X1_9BACT</name>
<keyword evidence="1" id="KW-1133">Transmembrane helix</keyword>
<dbReference type="Proteomes" id="UP000317421">
    <property type="component" value="Unassembled WGS sequence"/>
</dbReference>
<keyword evidence="1" id="KW-0812">Transmembrane</keyword>
<gene>
    <name evidence="2" type="ORF">Pla108_31940</name>
</gene>
<dbReference type="RefSeq" id="WP_146445900.1">
    <property type="nucleotide sequence ID" value="NZ_SJPR01000004.1"/>
</dbReference>
<proteinExistence type="predicted"/>
<protein>
    <submittedName>
        <fullName evidence="2">Uncharacterized protein</fullName>
    </submittedName>
</protein>
<sequence length="243" mass="27670">MSLPLRAENNPKFYSRFKWLGLGAIAFMFYCLYDGYINYPDQQVRGVALMELAEEILPNDKKKEIAQAGHGAHDAYQLIKKQLPDFPELKEAWEAKATAEGWLLAPPAKLRTEGDILGQYVMAGFAGLGGLWFLFTVWRTNGRWFELNENGITSRWGESFSLDQVTAIDKKQWRDKGIARLRYQGANGRQRTFVIDNYKYHKKTTDRIFYLIEQHVGVDKIVGGKPEVDSDAAPTPDMTPVDA</sequence>
<evidence type="ECO:0000313" key="2">
    <source>
        <dbReference type="EMBL" id="TWT96112.1"/>
    </source>
</evidence>
<evidence type="ECO:0000313" key="3">
    <source>
        <dbReference type="Proteomes" id="UP000317421"/>
    </source>
</evidence>
<evidence type="ECO:0000256" key="1">
    <source>
        <dbReference type="SAM" id="Phobius"/>
    </source>
</evidence>